<feature type="chain" id="PRO_5005520609" description="DUF4794 domain-containing protein" evidence="1">
    <location>
        <begin position="34"/>
        <end position="114"/>
    </location>
</feature>
<organism evidence="2">
    <name type="scientific">Bactrocera latifrons</name>
    <name type="common">Malaysian fruit fly</name>
    <name type="synonym">Chaetodacus latifrons</name>
    <dbReference type="NCBI Taxonomy" id="174628"/>
    <lineage>
        <taxon>Eukaryota</taxon>
        <taxon>Metazoa</taxon>
        <taxon>Ecdysozoa</taxon>
        <taxon>Arthropoda</taxon>
        <taxon>Hexapoda</taxon>
        <taxon>Insecta</taxon>
        <taxon>Pterygota</taxon>
        <taxon>Neoptera</taxon>
        <taxon>Endopterygota</taxon>
        <taxon>Diptera</taxon>
        <taxon>Brachycera</taxon>
        <taxon>Muscomorpha</taxon>
        <taxon>Tephritoidea</taxon>
        <taxon>Tephritidae</taxon>
        <taxon>Bactrocera</taxon>
        <taxon>Bactrocera</taxon>
    </lineage>
</organism>
<name>A0A0K8U494_BACLA</name>
<sequence>MAKCYSSFAATTFLMLIVLQQCALLVLVSSAAAEPTNTALLEKLAPDHVYFPDEIMAKRVEYDDFLDPISGEDEDEVPYDIADFASEEEENLSDTTDTVIGYVSFLSSKEHAYH</sequence>
<evidence type="ECO:0000313" key="2">
    <source>
        <dbReference type="EMBL" id="JAI21547.1"/>
    </source>
</evidence>
<keyword evidence="1" id="KW-0732">Signal</keyword>
<protein>
    <recommendedName>
        <fullName evidence="3">DUF4794 domain-containing protein</fullName>
    </recommendedName>
</protein>
<reference evidence="2" key="1">
    <citation type="submission" date="2015-06" db="EMBL/GenBank/DDBJ databases">
        <authorList>
            <person name="Hoefler B.C."/>
            <person name="Straight P.D."/>
        </authorList>
    </citation>
    <scope>NUCLEOTIDE SEQUENCE</scope>
</reference>
<evidence type="ECO:0008006" key="3">
    <source>
        <dbReference type="Google" id="ProtNLM"/>
    </source>
</evidence>
<accession>A0A0K8U494</accession>
<gene>
    <name evidence="2" type="ORF">c0_g1_i2</name>
</gene>
<dbReference type="AlphaFoldDB" id="A0A0K8U494"/>
<evidence type="ECO:0000256" key="1">
    <source>
        <dbReference type="SAM" id="SignalP"/>
    </source>
</evidence>
<feature type="signal peptide" evidence="1">
    <location>
        <begin position="1"/>
        <end position="33"/>
    </location>
</feature>
<dbReference type="OrthoDB" id="8011829at2759"/>
<proteinExistence type="predicted"/>
<dbReference type="EMBL" id="GDHF01030767">
    <property type="protein sequence ID" value="JAI21547.1"/>
    <property type="molecule type" value="Transcribed_RNA"/>
</dbReference>